<accession>A0ABV7KWS2</accession>
<keyword evidence="2" id="KW-1185">Reference proteome</keyword>
<dbReference type="Proteomes" id="UP001595528">
    <property type="component" value="Unassembled WGS sequence"/>
</dbReference>
<evidence type="ECO:0000313" key="2">
    <source>
        <dbReference type="Proteomes" id="UP001595528"/>
    </source>
</evidence>
<reference evidence="2" key="1">
    <citation type="journal article" date="2019" name="Int. J. Syst. Evol. Microbiol.">
        <title>The Global Catalogue of Microorganisms (GCM) 10K type strain sequencing project: providing services to taxonomists for standard genome sequencing and annotation.</title>
        <authorList>
            <consortium name="The Broad Institute Genomics Platform"/>
            <consortium name="The Broad Institute Genome Sequencing Center for Infectious Disease"/>
            <person name="Wu L."/>
            <person name="Ma J."/>
        </authorList>
    </citation>
    <scope>NUCLEOTIDE SEQUENCE [LARGE SCALE GENOMIC DNA]</scope>
    <source>
        <strain evidence="2">KCTC 42964</strain>
    </source>
</reference>
<comment type="caution">
    <text evidence="1">The sequence shown here is derived from an EMBL/GenBank/DDBJ whole genome shotgun (WGS) entry which is preliminary data.</text>
</comment>
<sequence>MVFACNALPGMSLAFPDTCNTVVGPATVPLPYPNMATATTATPASANVLLAVAPAHTMMSSEPVTNGDQAGVSGGGAVACGGISQPCRSLMGCVGININFLPARNSFKPTLQNNINAPGATALTPCQPFVLFLR</sequence>
<organism evidence="1 2">
    <name type="scientific">Marinibaculum pumilum</name>
    <dbReference type="NCBI Taxonomy" id="1766165"/>
    <lineage>
        <taxon>Bacteria</taxon>
        <taxon>Pseudomonadati</taxon>
        <taxon>Pseudomonadota</taxon>
        <taxon>Alphaproteobacteria</taxon>
        <taxon>Rhodospirillales</taxon>
        <taxon>Rhodospirillaceae</taxon>
        <taxon>Marinibaculum</taxon>
    </lineage>
</organism>
<protein>
    <submittedName>
        <fullName evidence="1">DUF4150 domain-containing protein</fullName>
    </submittedName>
</protein>
<dbReference type="RefSeq" id="WP_379898922.1">
    <property type="nucleotide sequence ID" value="NZ_JBHRTR010000016.1"/>
</dbReference>
<evidence type="ECO:0000313" key="1">
    <source>
        <dbReference type="EMBL" id="MFC3226789.1"/>
    </source>
</evidence>
<proteinExistence type="predicted"/>
<dbReference type="EMBL" id="JBHRTR010000016">
    <property type="protein sequence ID" value="MFC3226789.1"/>
    <property type="molecule type" value="Genomic_DNA"/>
</dbReference>
<dbReference type="Pfam" id="PF13665">
    <property type="entry name" value="Tox-PAAR-like"/>
    <property type="match status" value="1"/>
</dbReference>
<gene>
    <name evidence="1" type="ORF">ACFOGJ_06090</name>
</gene>
<name>A0ABV7KWS2_9PROT</name>